<sequence>MIRDCARCGRRASKSAEWSDGPICRTCYERAMRVCGGCPRCGTDRLLPGRYTDGTPICRDANDRPPMVRASTAASPFGGGPAIAVLEIDLRLPWVSTAEDEPIVLGDLPVDRCGMVLGDALALDSWTGDGHPSTDGLADVEVTRRSPVFSSAET</sequence>
<gene>
    <name evidence="2" type="ORF">RM698_00115</name>
</gene>
<reference evidence="3" key="1">
    <citation type="submission" date="2023-07" db="EMBL/GenBank/DDBJ databases">
        <title>30 novel species of actinomycetes from the DSMZ collection.</title>
        <authorList>
            <person name="Nouioui I."/>
        </authorList>
    </citation>
    <scope>NUCLEOTIDE SEQUENCE [LARGE SCALE GENOMIC DNA]</scope>
    <source>
        <strain evidence="3">DSM 41979</strain>
    </source>
</reference>
<organism evidence="2 3">
    <name type="scientific">Streptomyces evansiae</name>
    <dbReference type="NCBI Taxonomy" id="3075535"/>
    <lineage>
        <taxon>Bacteria</taxon>
        <taxon>Bacillati</taxon>
        <taxon>Actinomycetota</taxon>
        <taxon>Actinomycetes</taxon>
        <taxon>Kitasatosporales</taxon>
        <taxon>Streptomycetaceae</taxon>
        <taxon>Streptomyces</taxon>
    </lineage>
</organism>
<feature type="region of interest" description="Disordered" evidence="1">
    <location>
        <begin position="128"/>
        <end position="154"/>
    </location>
</feature>
<comment type="caution">
    <text evidence="2">The sequence shown here is derived from an EMBL/GenBank/DDBJ whole genome shotgun (WGS) entry which is preliminary data.</text>
</comment>
<evidence type="ECO:0008006" key="4">
    <source>
        <dbReference type="Google" id="ProtNLM"/>
    </source>
</evidence>
<protein>
    <recommendedName>
        <fullName evidence="4">DUF35 domain-containing protein</fullName>
    </recommendedName>
</protein>
<dbReference type="EMBL" id="JAVRET010000001">
    <property type="protein sequence ID" value="MDT0407460.1"/>
    <property type="molecule type" value="Genomic_DNA"/>
</dbReference>
<keyword evidence="3" id="KW-1185">Reference proteome</keyword>
<evidence type="ECO:0000313" key="2">
    <source>
        <dbReference type="EMBL" id="MDT0407460.1"/>
    </source>
</evidence>
<proteinExistence type="predicted"/>
<accession>A0ABU2QWQ0</accession>
<name>A0ABU2QWQ0_9ACTN</name>
<evidence type="ECO:0000256" key="1">
    <source>
        <dbReference type="SAM" id="MobiDB-lite"/>
    </source>
</evidence>
<dbReference type="RefSeq" id="WP_234009454.1">
    <property type="nucleotide sequence ID" value="NZ_JAVRET010000001.1"/>
</dbReference>
<evidence type="ECO:0000313" key="3">
    <source>
        <dbReference type="Proteomes" id="UP001183610"/>
    </source>
</evidence>
<dbReference type="Proteomes" id="UP001183610">
    <property type="component" value="Unassembled WGS sequence"/>
</dbReference>